<feature type="signal peptide" evidence="4">
    <location>
        <begin position="1"/>
        <end position="20"/>
    </location>
</feature>
<evidence type="ECO:0000313" key="6">
    <source>
        <dbReference type="EMBL" id="KAK2146040.1"/>
    </source>
</evidence>
<accession>A0AAD9J553</accession>
<evidence type="ECO:0000256" key="2">
    <source>
        <dbReference type="ARBA" id="ARBA00023157"/>
    </source>
</evidence>
<sequence length="139" mass="15979">MDWKWTWLHIYRVLFIGVNCGGYIEASSDSDGIIHSPRYPSNYDDNVVCIWLIEAQSGYSISLSMDEIQLEKEGTGSGCVDFVEIRNGSSIQTLLYHDCDNTSNNTIQARWLWIKFYTNYVTSNKGFTSSWRVVRDPCI</sequence>
<evidence type="ECO:0000256" key="3">
    <source>
        <dbReference type="PROSITE-ProRule" id="PRU00059"/>
    </source>
</evidence>
<keyword evidence="2" id="KW-1015">Disulfide bond</keyword>
<organism evidence="6 7">
    <name type="scientific">Paralvinella palmiformis</name>
    <dbReference type="NCBI Taxonomy" id="53620"/>
    <lineage>
        <taxon>Eukaryota</taxon>
        <taxon>Metazoa</taxon>
        <taxon>Spiralia</taxon>
        <taxon>Lophotrochozoa</taxon>
        <taxon>Annelida</taxon>
        <taxon>Polychaeta</taxon>
        <taxon>Sedentaria</taxon>
        <taxon>Canalipalpata</taxon>
        <taxon>Terebellida</taxon>
        <taxon>Terebelliformia</taxon>
        <taxon>Alvinellidae</taxon>
        <taxon>Paralvinella</taxon>
    </lineage>
</organism>
<dbReference type="CDD" id="cd00041">
    <property type="entry name" value="CUB"/>
    <property type="match status" value="1"/>
</dbReference>
<evidence type="ECO:0000256" key="4">
    <source>
        <dbReference type="SAM" id="SignalP"/>
    </source>
</evidence>
<dbReference type="InterPro" id="IPR035914">
    <property type="entry name" value="Sperma_CUB_dom_sf"/>
</dbReference>
<gene>
    <name evidence="6" type="ORF">LSH36_638g01007</name>
</gene>
<dbReference type="PROSITE" id="PS01180">
    <property type="entry name" value="CUB"/>
    <property type="match status" value="1"/>
</dbReference>
<dbReference type="SUPFAM" id="SSF49854">
    <property type="entry name" value="Spermadhesin, CUB domain"/>
    <property type="match status" value="1"/>
</dbReference>
<evidence type="ECO:0000259" key="5">
    <source>
        <dbReference type="PROSITE" id="PS01180"/>
    </source>
</evidence>
<proteinExistence type="predicted"/>
<name>A0AAD9J553_9ANNE</name>
<evidence type="ECO:0000256" key="1">
    <source>
        <dbReference type="ARBA" id="ARBA00022737"/>
    </source>
</evidence>
<keyword evidence="7" id="KW-1185">Reference proteome</keyword>
<dbReference type="SMART" id="SM00042">
    <property type="entry name" value="CUB"/>
    <property type="match status" value="1"/>
</dbReference>
<protein>
    <recommendedName>
        <fullName evidence="5">CUB domain-containing protein</fullName>
    </recommendedName>
</protein>
<keyword evidence="1" id="KW-0677">Repeat</keyword>
<feature type="domain" description="CUB" evidence="5">
    <location>
        <begin position="20"/>
        <end position="134"/>
    </location>
</feature>
<dbReference type="InterPro" id="IPR000859">
    <property type="entry name" value="CUB_dom"/>
</dbReference>
<dbReference type="AlphaFoldDB" id="A0AAD9J553"/>
<dbReference type="Pfam" id="PF00431">
    <property type="entry name" value="CUB"/>
    <property type="match status" value="1"/>
</dbReference>
<comment type="caution">
    <text evidence="3">Lacks conserved residue(s) required for the propagation of feature annotation.</text>
</comment>
<dbReference type="PANTHER" id="PTHR24251">
    <property type="entry name" value="OVOCHYMASE-RELATED"/>
    <property type="match status" value="1"/>
</dbReference>
<evidence type="ECO:0000313" key="7">
    <source>
        <dbReference type="Proteomes" id="UP001208570"/>
    </source>
</evidence>
<feature type="chain" id="PRO_5042284072" description="CUB domain-containing protein" evidence="4">
    <location>
        <begin position="21"/>
        <end position="139"/>
    </location>
</feature>
<comment type="caution">
    <text evidence="6">The sequence shown here is derived from an EMBL/GenBank/DDBJ whole genome shotgun (WGS) entry which is preliminary data.</text>
</comment>
<dbReference type="Gene3D" id="2.60.120.290">
    <property type="entry name" value="Spermadhesin, CUB domain"/>
    <property type="match status" value="1"/>
</dbReference>
<dbReference type="EMBL" id="JAODUP010000638">
    <property type="protein sequence ID" value="KAK2146040.1"/>
    <property type="molecule type" value="Genomic_DNA"/>
</dbReference>
<reference evidence="6" key="1">
    <citation type="journal article" date="2023" name="Mol. Biol. Evol.">
        <title>Third-Generation Sequencing Reveals the Adaptive Role of the Epigenome in Three Deep-Sea Polychaetes.</title>
        <authorList>
            <person name="Perez M."/>
            <person name="Aroh O."/>
            <person name="Sun Y."/>
            <person name="Lan Y."/>
            <person name="Juniper S.K."/>
            <person name="Young C.R."/>
            <person name="Angers B."/>
            <person name="Qian P.Y."/>
        </authorList>
    </citation>
    <scope>NUCLEOTIDE SEQUENCE</scope>
    <source>
        <strain evidence="6">P08H-3</strain>
    </source>
</reference>
<dbReference type="Proteomes" id="UP001208570">
    <property type="component" value="Unassembled WGS sequence"/>
</dbReference>
<keyword evidence="4" id="KW-0732">Signal</keyword>